<organism evidence="1 2">
    <name type="scientific">Pseudomonas poae</name>
    <dbReference type="NCBI Taxonomy" id="200451"/>
    <lineage>
        <taxon>Bacteria</taxon>
        <taxon>Pseudomonadati</taxon>
        <taxon>Pseudomonadota</taxon>
        <taxon>Gammaproteobacteria</taxon>
        <taxon>Pseudomonadales</taxon>
        <taxon>Pseudomonadaceae</taxon>
        <taxon>Pseudomonas</taxon>
    </lineage>
</organism>
<dbReference type="AlphaFoldDB" id="A0A7M1KMC7"/>
<dbReference type="CDD" id="cd20495">
    <property type="entry name" value="C58_PaToxP-like"/>
    <property type="match status" value="1"/>
</dbReference>
<dbReference type="Proteomes" id="UP000594923">
    <property type="component" value="Chromosome"/>
</dbReference>
<evidence type="ECO:0000313" key="1">
    <source>
        <dbReference type="EMBL" id="QOQ77264.1"/>
    </source>
</evidence>
<evidence type="ECO:0000313" key="2">
    <source>
        <dbReference type="Proteomes" id="UP000594923"/>
    </source>
</evidence>
<name>A0A7M1KMC7_9PSED</name>
<accession>A0A7M1KMC7</accession>
<protein>
    <recommendedName>
        <fullName evidence="3">Peptidase C58 YopT-type domain-containing protein</fullName>
    </recommendedName>
</protein>
<dbReference type="RefSeq" id="WP_197628102.1">
    <property type="nucleotide sequence ID" value="NZ_CP063073.1"/>
</dbReference>
<gene>
    <name evidence="1" type="ORF">IMF22_09595</name>
</gene>
<dbReference type="EMBL" id="CP063073">
    <property type="protein sequence ID" value="QOQ77264.1"/>
    <property type="molecule type" value="Genomic_DNA"/>
</dbReference>
<sequence>MRQLLADQNNLRDLAATLRNIATEVDGKPVTPDQVSAQLSTATLAPRPNSSYAATRSTPQALATVITDLGFELPRTAAEVTALAHKLEQKGAVSPLGNMGGGLSWPIPMSQADQQGILEFLFKTPNALPGLPLPKYENGVLNYLLSGSSVTSADLQDPALALQKLLDSPKAQALGQALQAHLNGVSSSTSVYDYVLSALQLGLDRESAWLPQRDHIAGWALNDLTHAKQSPSTVVKCLSGYLVETGRATADTAKLATHLLLGRVAPQYLIKDIPKSVTIGSVAWVNLSIAAAAVEAERPGAVATMTFAEVMAHASTLEGRSQATEYAQINALVEWGVIHGEIVKSVSDTYTPEQLDKVRTAFNQQLGERLTASTALDKEIPTREGVARGKIAEKGAIFGNFLEEKVLGTDQYRGTADQLGLGGLHSLLDVAMMDLPNPRPFKSTDPNFPLEALNANPRFGVTEAFDQQFKSVMDEKKAAVNTTIRHMLSQLSPEDQKIFEYGKISVLQEGSYELTGVFHNTYDTNKPWLLFNIELDGESHAYKMDMNKETIESMSPYSVEARNTRAGKYVSTITPFKPRNAAELARERPVNDAPFNSFTSDRSRAIADAFVQHLDLDDPSIKEQARGQTTLDKLRGGPKPLSDFLLNLVPFRSAIVNFQKGNYGEAAFDLTLDIFGFLTAGAATAGKLIKIGSSALSSSAKAVKAAKVIGAATIGALNPVSGLGDLATGGVRLLGSGGRFLLSKGTDAVNTLKGLTGSYDGLKAASKTHEVAAVGTFKVGEQTFQGSAVFHEGKWCGYDPIRQERFGAAGLDFKPDVVAANGQINSNLLDWLGKYVAPSPKASPDAFRDALDAAKKSDIEAYNQGVKLGDVEDIPGYHPTMKVSEIKDLAVTKVGNPEAVGTLAREIEKRMVRNSLESFKVFQTEVVAAGGKATPMPQNFYLSQTDLASNGECAALVNTMALAIQHGRRDEFISNFIKAASDVETSPIKAFRKELNSMHQVLRDEFHGIQRTSLEPYTGVINRLETATNTTMIKISTQNHGLLAGVDFHKNPREFFFFDPNFGFATFPDAASMRRGLEATLNSGKSAGTLDPISLTGGVPNYKVSTFSDGDFIMTVPYNNPYALFNTTL</sequence>
<proteinExistence type="predicted"/>
<reference evidence="1 2" key="1">
    <citation type="submission" date="2020-10" db="EMBL/GenBank/DDBJ databases">
        <title>High quality whole genome sequence of Pseudomonas poae PMA22.</title>
        <authorList>
            <person name="Hernandez J.G."/>
            <person name="Rodriguez P."/>
            <person name="Cuevas C."/>
            <person name="de la Calle F."/>
            <person name="Galan B."/>
            <person name="Garcia J.L."/>
        </authorList>
    </citation>
    <scope>NUCLEOTIDE SEQUENCE [LARGE SCALE GENOMIC DNA]</scope>
    <source>
        <strain evidence="1 2">PMA22</strain>
    </source>
</reference>
<evidence type="ECO:0008006" key="3">
    <source>
        <dbReference type="Google" id="ProtNLM"/>
    </source>
</evidence>